<accession>A0A836IBM8</accession>
<dbReference type="RefSeq" id="XP_067757631.1">
    <property type="nucleotide sequence ID" value="XM_067901925.1"/>
</dbReference>
<feature type="compositionally biased region" description="Polar residues" evidence="1">
    <location>
        <begin position="120"/>
        <end position="133"/>
    </location>
</feature>
<name>A0A836IBM8_9TRYP</name>
<dbReference type="AlphaFoldDB" id="A0A836IBM8"/>
<keyword evidence="3" id="KW-1185">Reference proteome</keyword>
<feature type="region of interest" description="Disordered" evidence="1">
    <location>
        <begin position="87"/>
        <end position="133"/>
    </location>
</feature>
<comment type="caution">
    <text evidence="2">The sequence shown here is derived from an EMBL/GenBank/DDBJ whole genome shotgun (WGS) entry which is preliminary data.</text>
</comment>
<evidence type="ECO:0000313" key="3">
    <source>
        <dbReference type="Proteomes" id="UP000674318"/>
    </source>
</evidence>
<dbReference type="KEGG" id="phet:94292002"/>
<sequence length="201" mass="22466">MTTTTTTQHLPRPVACSHISRPRAPVPQRNPSALHGGPFPSIGSSQPPPVRRGRRVMPVARGPQPTSVEPTRLTNGKKIKAVETLHTQSEEAQRDHHAFTGPSKSALRQRRTQQVRQGRSTNEGEQIKTTVGNDDSWMKGLTYSTIIDSPKGSFKTIDCEGPYKRRPRTRRSNNHENREDANYSSASKWNSLLVALRNLFL</sequence>
<feature type="compositionally biased region" description="Basic and acidic residues" evidence="1">
    <location>
        <begin position="87"/>
        <end position="98"/>
    </location>
</feature>
<dbReference type="EMBL" id="JAFJZO010000020">
    <property type="protein sequence ID" value="KAG5506469.1"/>
    <property type="molecule type" value="Genomic_DNA"/>
</dbReference>
<gene>
    <name evidence="2" type="ORF">JKF63_05972</name>
</gene>
<dbReference type="GeneID" id="94292002"/>
<reference evidence="2 3" key="1">
    <citation type="submission" date="2021-02" db="EMBL/GenBank/DDBJ databases">
        <title>Porcisia hertigi Genome sequencing and assembly.</title>
        <authorList>
            <person name="Almutairi H."/>
            <person name="Gatherer D."/>
        </authorList>
    </citation>
    <scope>NUCLEOTIDE SEQUENCE [LARGE SCALE GENOMIC DNA]</scope>
    <source>
        <strain evidence="2 3">C119</strain>
    </source>
</reference>
<dbReference type="Proteomes" id="UP000674318">
    <property type="component" value="Unassembled WGS sequence"/>
</dbReference>
<feature type="region of interest" description="Disordered" evidence="1">
    <location>
        <begin position="154"/>
        <end position="184"/>
    </location>
</feature>
<organism evidence="2 3">
    <name type="scientific">Porcisia hertigi</name>
    <dbReference type="NCBI Taxonomy" id="2761500"/>
    <lineage>
        <taxon>Eukaryota</taxon>
        <taxon>Discoba</taxon>
        <taxon>Euglenozoa</taxon>
        <taxon>Kinetoplastea</taxon>
        <taxon>Metakinetoplastina</taxon>
        <taxon>Trypanosomatida</taxon>
        <taxon>Trypanosomatidae</taxon>
        <taxon>Leishmaniinae</taxon>
        <taxon>Porcisia</taxon>
    </lineage>
</organism>
<proteinExistence type="predicted"/>
<dbReference type="OrthoDB" id="265270at2759"/>
<evidence type="ECO:0000256" key="1">
    <source>
        <dbReference type="SAM" id="MobiDB-lite"/>
    </source>
</evidence>
<evidence type="ECO:0000313" key="2">
    <source>
        <dbReference type="EMBL" id="KAG5506469.1"/>
    </source>
</evidence>
<protein>
    <submittedName>
        <fullName evidence="2">Uncharacterized protein</fullName>
    </submittedName>
</protein>
<feature type="region of interest" description="Disordered" evidence="1">
    <location>
        <begin position="1"/>
        <end position="71"/>
    </location>
</feature>